<accession>A0A7R9HX26</accession>
<reference evidence="2" key="1">
    <citation type="submission" date="2020-11" db="EMBL/GenBank/DDBJ databases">
        <authorList>
            <person name="Tran Van P."/>
        </authorList>
    </citation>
    <scope>NUCLEOTIDE SEQUENCE</scope>
</reference>
<sequence length="176" mass="19440">MTPTEDKIIMVLASMVKSCCITRSDAMYMNIPTITHMMATEPKAPSTSEITRNQNNNNRCNVQAANKKNAFVFNCGSAAIPAPPVEVVKAKGLQRASNWVRDRDHVHCSHVKPSSPPSHEFEALGQEPEYERTGAPHTHGRRQGWIGKLGDIPIYGVKISLLVKLELGFGICTKSW</sequence>
<gene>
    <name evidence="2" type="ORF">TBIB3V08_LOCUS1839</name>
</gene>
<name>A0A7R9HX26_9NEOP</name>
<evidence type="ECO:0000313" key="2">
    <source>
        <dbReference type="EMBL" id="CAD7439268.1"/>
    </source>
</evidence>
<dbReference type="AlphaFoldDB" id="A0A7R9HX26"/>
<proteinExistence type="predicted"/>
<protein>
    <submittedName>
        <fullName evidence="2">Uncharacterized protein</fullName>
    </submittedName>
</protein>
<dbReference type="EMBL" id="OD564636">
    <property type="protein sequence ID" value="CAD7439268.1"/>
    <property type="molecule type" value="Genomic_DNA"/>
</dbReference>
<feature type="region of interest" description="Disordered" evidence="1">
    <location>
        <begin position="108"/>
        <end position="141"/>
    </location>
</feature>
<organism evidence="2">
    <name type="scientific">Timema bartmani</name>
    <dbReference type="NCBI Taxonomy" id="61472"/>
    <lineage>
        <taxon>Eukaryota</taxon>
        <taxon>Metazoa</taxon>
        <taxon>Ecdysozoa</taxon>
        <taxon>Arthropoda</taxon>
        <taxon>Hexapoda</taxon>
        <taxon>Insecta</taxon>
        <taxon>Pterygota</taxon>
        <taxon>Neoptera</taxon>
        <taxon>Polyneoptera</taxon>
        <taxon>Phasmatodea</taxon>
        <taxon>Timematodea</taxon>
        <taxon>Timematoidea</taxon>
        <taxon>Timematidae</taxon>
        <taxon>Timema</taxon>
    </lineage>
</organism>
<evidence type="ECO:0000256" key="1">
    <source>
        <dbReference type="SAM" id="MobiDB-lite"/>
    </source>
</evidence>